<feature type="transmembrane region" description="Helical" evidence="6">
    <location>
        <begin position="313"/>
        <end position="334"/>
    </location>
</feature>
<dbReference type="InterPro" id="IPR006189">
    <property type="entry name" value="CHASE_dom"/>
</dbReference>
<feature type="domain" description="CHASE" evidence="9">
    <location>
        <begin position="82"/>
        <end position="240"/>
    </location>
</feature>
<evidence type="ECO:0000313" key="10">
    <source>
        <dbReference type="EMBL" id="OGM31160.1"/>
    </source>
</evidence>
<feature type="domain" description="PAC" evidence="8">
    <location>
        <begin position="413"/>
        <end position="467"/>
    </location>
</feature>
<gene>
    <name evidence="10" type="ORF">A2803_01650</name>
</gene>
<keyword evidence="5" id="KW-0175">Coiled coil</keyword>
<evidence type="ECO:0000256" key="6">
    <source>
        <dbReference type="SAM" id="Phobius"/>
    </source>
</evidence>
<dbReference type="Gene3D" id="3.30.450.350">
    <property type="entry name" value="CHASE domain"/>
    <property type="match status" value="1"/>
</dbReference>
<dbReference type="SMART" id="SM00086">
    <property type="entry name" value="PAC"/>
    <property type="match status" value="1"/>
</dbReference>
<dbReference type="InterPro" id="IPR000700">
    <property type="entry name" value="PAS-assoc_C"/>
</dbReference>
<dbReference type="PANTHER" id="PTHR44757:SF2">
    <property type="entry name" value="BIOFILM ARCHITECTURE MAINTENANCE PROTEIN MBAA"/>
    <property type="match status" value="1"/>
</dbReference>
<evidence type="ECO:0000256" key="3">
    <source>
        <dbReference type="ARBA" id="ARBA00022989"/>
    </source>
</evidence>
<feature type="domain" description="PAS" evidence="7">
    <location>
        <begin position="349"/>
        <end position="388"/>
    </location>
</feature>
<evidence type="ECO:0000313" key="11">
    <source>
        <dbReference type="Proteomes" id="UP000178870"/>
    </source>
</evidence>
<organism evidence="10 11">
    <name type="scientific">Candidatus Woesebacteria bacterium RIFCSPHIGHO2_01_FULL_44_21</name>
    <dbReference type="NCBI Taxonomy" id="1802503"/>
    <lineage>
        <taxon>Bacteria</taxon>
        <taxon>Candidatus Woeseibacteriota</taxon>
    </lineage>
</organism>
<dbReference type="InterPro" id="IPR000014">
    <property type="entry name" value="PAS"/>
</dbReference>
<dbReference type="Proteomes" id="UP000178870">
    <property type="component" value="Unassembled WGS sequence"/>
</dbReference>
<name>A0A1F7YVB7_9BACT</name>
<dbReference type="PROSITE" id="PS50839">
    <property type="entry name" value="CHASE"/>
    <property type="match status" value="1"/>
</dbReference>
<keyword evidence="3 6" id="KW-1133">Transmembrane helix</keyword>
<evidence type="ECO:0000256" key="5">
    <source>
        <dbReference type="SAM" id="Coils"/>
    </source>
</evidence>
<dbReference type="Pfam" id="PF03924">
    <property type="entry name" value="CHASE"/>
    <property type="match status" value="1"/>
</dbReference>
<dbReference type="GO" id="GO:0007165">
    <property type="term" value="P:signal transduction"/>
    <property type="evidence" value="ECO:0007669"/>
    <property type="project" value="UniProtKB-ARBA"/>
</dbReference>
<dbReference type="NCBIfam" id="TIGR00229">
    <property type="entry name" value="sensory_box"/>
    <property type="match status" value="1"/>
</dbReference>
<dbReference type="InterPro" id="IPR042240">
    <property type="entry name" value="CHASE_sf"/>
</dbReference>
<dbReference type="SMART" id="SM01079">
    <property type="entry name" value="CHASE"/>
    <property type="match status" value="1"/>
</dbReference>
<evidence type="ECO:0000256" key="4">
    <source>
        <dbReference type="ARBA" id="ARBA00023136"/>
    </source>
</evidence>
<dbReference type="Gene3D" id="3.30.450.20">
    <property type="entry name" value="PAS domain"/>
    <property type="match status" value="1"/>
</dbReference>
<accession>A0A1F7YVB7</accession>
<dbReference type="PANTHER" id="PTHR44757">
    <property type="entry name" value="DIGUANYLATE CYCLASE DGCP"/>
    <property type="match status" value="1"/>
</dbReference>
<comment type="caution">
    <text evidence="10">The sequence shown here is derived from an EMBL/GenBank/DDBJ whole genome shotgun (WGS) entry which is preliminary data.</text>
</comment>
<dbReference type="InterPro" id="IPR001610">
    <property type="entry name" value="PAC"/>
</dbReference>
<evidence type="ECO:0000259" key="9">
    <source>
        <dbReference type="PROSITE" id="PS50839"/>
    </source>
</evidence>
<protein>
    <recommendedName>
        <fullName evidence="12">PAS domain-containing protein</fullName>
    </recommendedName>
</protein>
<evidence type="ECO:0000259" key="8">
    <source>
        <dbReference type="PROSITE" id="PS50113"/>
    </source>
</evidence>
<dbReference type="InterPro" id="IPR035965">
    <property type="entry name" value="PAS-like_dom_sf"/>
</dbReference>
<keyword evidence="4 6" id="KW-0472">Membrane</keyword>
<dbReference type="CDD" id="cd00130">
    <property type="entry name" value="PAS"/>
    <property type="match status" value="1"/>
</dbReference>
<dbReference type="SUPFAM" id="SSF55785">
    <property type="entry name" value="PYP-like sensor domain (PAS domain)"/>
    <property type="match status" value="1"/>
</dbReference>
<sequence length="511" mass="56973">MNPNLSKTKLLSQATGTGVISVVLLAIGLFVTFLAWRYTQNSVTQSAQDQFSAEVNQIEHTVARRIETYNRVLYSLQGLFAASDSVDRDEWSPFTKTAKISDYPDIEYISYLEIVRAGEKEAFVENFRSDKSTSPVGYPGLNIYPEATKDEYAVVKYIEPENEVSIKALGFDLYSSPPRKAALDKARDTNQPVASEIVKFVTDGSLGFFISVPVYQNGVPVNTVDERRAALVGFVNLAIKNTHLFVDAFSPGSRTGVQFTISDGVQVIYTSGEVVNTPGTYSQTRVLEMGGRTWTLKVISDPLFSQSFSQKTLPLVVAIGGTLLSLLLFWIIYYSGRSANRLIRLQGTALEAAANSIVITDINGIIQWVNPAFTKLTGYPAAEAVGQSTRILNSGKQRKEFYENLWKTILAGKTWKGEMINKRKDGTLYYEEQTIAPVKDKSGRLINFIAIKQDVTARNEFERTLEETKNNLGQKVAELEKLNRFMVGRELKMRELKQHIVELEAKKGDNG</sequence>
<feature type="transmembrane region" description="Helical" evidence="6">
    <location>
        <begin position="12"/>
        <end position="36"/>
    </location>
</feature>
<dbReference type="SMART" id="SM00091">
    <property type="entry name" value="PAS"/>
    <property type="match status" value="1"/>
</dbReference>
<keyword evidence="2 6" id="KW-0812">Transmembrane</keyword>
<feature type="coiled-coil region" evidence="5">
    <location>
        <begin position="458"/>
        <end position="506"/>
    </location>
</feature>
<dbReference type="EMBL" id="MGGP01000029">
    <property type="protein sequence ID" value="OGM31160.1"/>
    <property type="molecule type" value="Genomic_DNA"/>
</dbReference>
<evidence type="ECO:0000259" key="7">
    <source>
        <dbReference type="PROSITE" id="PS50112"/>
    </source>
</evidence>
<proteinExistence type="predicted"/>
<dbReference type="PROSITE" id="PS50113">
    <property type="entry name" value="PAC"/>
    <property type="match status" value="1"/>
</dbReference>
<dbReference type="Pfam" id="PF00989">
    <property type="entry name" value="PAS"/>
    <property type="match status" value="1"/>
</dbReference>
<dbReference type="GO" id="GO:0016020">
    <property type="term" value="C:membrane"/>
    <property type="evidence" value="ECO:0007669"/>
    <property type="project" value="UniProtKB-SubCell"/>
</dbReference>
<dbReference type="InterPro" id="IPR052155">
    <property type="entry name" value="Biofilm_reg_signaling"/>
</dbReference>
<dbReference type="GO" id="GO:0006355">
    <property type="term" value="P:regulation of DNA-templated transcription"/>
    <property type="evidence" value="ECO:0007669"/>
    <property type="project" value="InterPro"/>
</dbReference>
<dbReference type="GO" id="GO:0003824">
    <property type="term" value="F:catalytic activity"/>
    <property type="evidence" value="ECO:0007669"/>
    <property type="project" value="UniProtKB-ARBA"/>
</dbReference>
<dbReference type="InterPro" id="IPR013767">
    <property type="entry name" value="PAS_fold"/>
</dbReference>
<evidence type="ECO:0000256" key="2">
    <source>
        <dbReference type="ARBA" id="ARBA00022692"/>
    </source>
</evidence>
<comment type="subcellular location">
    <subcellularLocation>
        <location evidence="1">Membrane</location>
    </subcellularLocation>
</comment>
<evidence type="ECO:0008006" key="12">
    <source>
        <dbReference type="Google" id="ProtNLM"/>
    </source>
</evidence>
<dbReference type="AlphaFoldDB" id="A0A1F7YVB7"/>
<reference evidence="10 11" key="1">
    <citation type="journal article" date="2016" name="Nat. Commun.">
        <title>Thousands of microbial genomes shed light on interconnected biogeochemical processes in an aquifer system.</title>
        <authorList>
            <person name="Anantharaman K."/>
            <person name="Brown C.T."/>
            <person name="Hug L.A."/>
            <person name="Sharon I."/>
            <person name="Castelle C.J."/>
            <person name="Probst A.J."/>
            <person name="Thomas B.C."/>
            <person name="Singh A."/>
            <person name="Wilkins M.J."/>
            <person name="Karaoz U."/>
            <person name="Brodie E.L."/>
            <person name="Williams K.H."/>
            <person name="Hubbard S.S."/>
            <person name="Banfield J.F."/>
        </authorList>
    </citation>
    <scope>NUCLEOTIDE SEQUENCE [LARGE SCALE GENOMIC DNA]</scope>
</reference>
<dbReference type="PROSITE" id="PS50112">
    <property type="entry name" value="PAS"/>
    <property type="match status" value="1"/>
</dbReference>
<evidence type="ECO:0000256" key="1">
    <source>
        <dbReference type="ARBA" id="ARBA00004370"/>
    </source>
</evidence>